<dbReference type="EMBL" id="JACMRX010000002">
    <property type="protein sequence ID" value="KAF7994987.1"/>
    <property type="molecule type" value="Genomic_DNA"/>
</dbReference>
<comment type="caution">
    <text evidence="4">The sequence shown here is derived from an EMBL/GenBank/DDBJ whole genome shotgun (WGS) entry which is preliminary data.</text>
</comment>
<evidence type="ECO:0000313" key="5">
    <source>
        <dbReference type="Proteomes" id="UP000639338"/>
    </source>
</evidence>
<dbReference type="CDD" id="cd03045">
    <property type="entry name" value="GST_N_Delta_Epsilon"/>
    <property type="match status" value="2"/>
</dbReference>
<dbReference type="SFLD" id="SFLDG00358">
    <property type="entry name" value="Main_(cytGST)"/>
    <property type="match status" value="2"/>
</dbReference>
<comment type="subunit">
    <text evidence="1">Homodimer.</text>
</comment>
<dbReference type="PANTHER" id="PTHR43969:SF9">
    <property type="entry name" value="GLUTATHIONE S TRANSFERASE D10, ISOFORM A-RELATED"/>
    <property type="match status" value="1"/>
</dbReference>
<dbReference type="Gene3D" id="3.40.30.10">
    <property type="entry name" value="Glutaredoxin"/>
    <property type="match status" value="2"/>
</dbReference>
<dbReference type="InterPro" id="IPR004046">
    <property type="entry name" value="GST_C"/>
</dbReference>
<dbReference type="PANTHER" id="PTHR43969">
    <property type="entry name" value="GLUTATHIONE S TRANSFERASE D10, ISOFORM A-RELATED"/>
    <property type="match status" value="1"/>
</dbReference>
<dbReference type="InterPro" id="IPR036282">
    <property type="entry name" value="Glutathione-S-Trfase_C_sf"/>
</dbReference>
<dbReference type="OrthoDB" id="2309723at2759"/>
<proteinExistence type="predicted"/>
<dbReference type="SUPFAM" id="SSF52833">
    <property type="entry name" value="Thioredoxin-like"/>
    <property type="match status" value="2"/>
</dbReference>
<evidence type="ECO:0000313" key="4">
    <source>
        <dbReference type="EMBL" id="KAF7994987.1"/>
    </source>
</evidence>
<dbReference type="Gene3D" id="1.20.1050.10">
    <property type="match status" value="2"/>
</dbReference>
<dbReference type="InterPro" id="IPR040079">
    <property type="entry name" value="Glutathione_S-Trfase"/>
</dbReference>
<evidence type="ECO:0000256" key="1">
    <source>
        <dbReference type="ARBA" id="ARBA00011738"/>
    </source>
</evidence>
<sequence length="419" mass="48219">MIDLYYISYSPPSRAVMMLAKALDVELNLKEVDVLNGEQHEPDFIKINPQHTVPAIVDGSFIISESRAIMAYLATKYAKDDKYYPIDPRRKGIVDHRLYFDIGTLWKRMNDCYFPVTIKIANSVPEEKLAELEKAFEILNVYLENQDYVAGEILTIADFSICMSVTMAEEWGFDITRYENVTGWFERCKEALQEFDYDEFIAPAKMLGDIPPCRAVMMLAKALDVELNLKEVDLLKGEQYEPDFIKINPQHTVPTIVDGSFILSESRAIMAYLATRYAKDDKYYPIDPRRKGIVDHRLYFDSATLSKILRESYIPVTFKMANSVPEESVAELEKAFEILNVYLENEDYVAGEILTIADFAICISVAMAEIWGFDITRYENVAGWFERCKEALQEFDYEEINAPAQMLGEMFRENLEAAE</sequence>
<dbReference type="InterPro" id="IPR010987">
    <property type="entry name" value="Glutathione-S-Trfase_C-like"/>
</dbReference>
<dbReference type="InterPro" id="IPR036249">
    <property type="entry name" value="Thioredoxin-like_sf"/>
</dbReference>
<accession>A0A834Y0S1</accession>
<dbReference type="AlphaFoldDB" id="A0A834Y0S1"/>
<gene>
    <name evidence="4" type="ORF">HCN44_004459</name>
</gene>
<dbReference type="InterPro" id="IPR004045">
    <property type="entry name" value="Glutathione_S-Trfase_N"/>
</dbReference>
<feature type="domain" description="GST C-terminal" evidence="3">
    <location>
        <begin position="287"/>
        <end position="407"/>
    </location>
</feature>
<evidence type="ECO:0000259" key="3">
    <source>
        <dbReference type="PROSITE" id="PS50405"/>
    </source>
</evidence>
<dbReference type="SUPFAM" id="SSF47616">
    <property type="entry name" value="GST C-terminal domain-like"/>
    <property type="match status" value="2"/>
</dbReference>
<dbReference type="FunFam" id="3.40.30.10:FF:000034">
    <property type="entry name" value="glutathione S-transferase 1"/>
    <property type="match status" value="2"/>
</dbReference>
<protein>
    <recommendedName>
        <fullName evidence="6">Glutathione S-transferase</fullName>
    </recommendedName>
</protein>
<dbReference type="CDD" id="cd03177">
    <property type="entry name" value="GST_C_Delta_Epsilon"/>
    <property type="match status" value="2"/>
</dbReference>
<dbReference type="Proteomes" id="UP000639338">
    <property type="component" value="Unassembled WGS sequence"/>
</dbReference>
<dbReference type="PROSITE" id="PS50404">
    <property type="entry name" value="GST_NTER"/>
    <property type="match status" value="2"/>
</dbReference>
<dbReference type="GO" id="GO:0006749">
    <property type="term" value="P:glutathione metabolic process"/>
    <property type="evidence" value="ECO:0007669"/>
    <property type="project" value="TreeGrafter"/>
</dbReference>
<dbReference type="FunFam" id="1.20.1050.10:FF:000007">
    <property type="entry name" value="Glutathione S-transferase 1-1"/>
    <property type="match status" value="2"/>
</dbReference>
<dbReference type="SFLD" id="SFLDG01153">
    <property type="entry name" value="Main.4:_Theta-like"/>
    <property type="match status" value="1"/>
</dbReference>
<dbReference type="Pfam" id="PF02798">
    <property type="entry name" value="GST_N"/>
    <property type="match status" value="2"/>
</dbReference>
<reference evidence="4 5" key="1">
    <citation type="submission" date="2020-08" db="EMBL/GenBank/DDBJ databases">
        <title>Aphidius gifuensis genome sequencing and assembly.</title>
        <authorList>
            <person name="Du Z."/>
        </authorList>
    </citation>
    <scope>NUCLEOTIDE SEQUENCE [LARGE SCALE GENOMIC DNA]</scope>
    <source>
        <strain evidence="4">YNYX2018</strain>
        <tissue evidence="4">Adults</tissue>
    </source>
</reference>
<dbReference type="Pfam" id="PF00043">
    <property type="entry name" value="GST_C"/>
    <property type="match status" value="2"/>
</dbReference>
<feature type="domain" description="GST N-terminal" evidence="2">
    <location>
        <begin position="211"/>
        <end position="281"/>
    </location>
</feature>
<evidence type="ECO:0000259" key="2">
    <source>
        <dbReference type="PROSITE" id="PS50404"/>
    </source>
</evidence>
<keyword evidence="5" id="KW-1185">Reference proteome</keyword>
<dbReference type="PROSITE" id="PS50405">
    <property type="entry name" value="GST_CTER"/>
    <property type="match status" value="2"/>
</dbReference>
<organism evidence="4 5">
    <name type="scientific">Aphidius gifuensis</name>
    <name type="common">Parasitoid wasp</name>
    <dbReference type="NCBI Taxonomy" id="684658"/>
    <lineage>
        <taxon>Eukaryota</taxon>
        <taxon>Metazoa</taxon>
        <taxon>Ecdysozoa</taxon>
        <taxon>Arthropoda</taxon>
        <taxon>Hexapoda</taxon>
        <taxon>Insecta</taxon>
        <taxon>Pterygota</taxon>
        <taxon>Neoptera</taxon>
        <taxon>Endopterygota</taxon>
        <taxon>Hymenoptera</taxon>
        <taxon>Apocrita</taxon>
        <taxon>Ichneumonoidea</taxon>
        <taxon>Braconidae</taxon>
        <taxon>Aphidiinae</taxon>
        <taxon>Aphidius</taxon>
    </lineage>
</organism>
<feature type="domain" description="GST C-terminal" evidence="3">
    <location>
        <begin position="87"/>
        <end position="207"/>
    </location>
</feature>
<name>A0A834Y0S1_APHGI</name>
<evidence type="ECO:0008006" key="6">
    <source>
        <dbReference type="Google" id="ProtNLM"/>
    </source>
</evidence>
<dbReference type="SFLD" id="SFLDS00019">
    <property type="entry name" value="Glutathione_Transferase_(cytos"/>
    <property type="match status" value="2"/>
</dbReference>
<dbReference type="GO" id="GO:0004364">
    <property type="term" value="F:glutathione transferase activity"/>
    <property type="evidence" value="ECO:0007669"/>
    <property type="project" value="TreeGrafter"/>
</dbReference>
<feature type="domain" description="GST N-terminal" evidence="2">
    <location>
        <begin position="1"/>
        <end position="81"/>
    </location>
</feature>